<keyword evidence="2" id="KW-0964">Secreted</keyword>
<comment type="similarity">
    <text evidence="5">Belongs to the salp15 family.</text>
</comment>
<dbReference type="EMBL" id="GANP01014643">
    <property type="protein sequence ID" value="JAB69825.1"/>
    <property type="molecule type" value="mRNA"/>
</dbReference>
<evidence type="ECO:0000256" key="6">
    <source>
        <dbReference type="SAM" id="SignalP"/>
    </source>
</evidence>
<feature type="chain" id="PRO_5004737251" evidence="6">
    <location>
        <begin position="25"/>
        <end position="121"/>
    </location>
</feature>
<protein>
    <submittedName>
        <fullName evidence="7">Putative tick ixostatin</fullName>
    </submittedName>
</protein>
<comment type="subcellular location">
    <subcellularLocation>
        <location evidence="1">Secreted</location>
    </subcellularLocation>
</comment>
<name>V5GHV2_IXORI</name>
<accession>V5GHV2</accession>
<sequence>MKLAHFIVMVTFTHLSCEVLSVSSANFYGEFESLPQECQNKLKGEMEQRCDEDSFHPQLLKVSECEFTCGGEHNNGQTILTHGRSFFLRDGTPCGQDKVCMQGICINQCSLSFVKGLKERK</sequence>
<feature type="signal peptide" evidence="6">
    <location>
        <begin position="1"/>
        <end position="24"/>
    </location>
</feature>
<proteinExistence type="evidence at transcript level"/>
<dbReference type="Pfam" id="PF12115">
    <property type="entry name" value="Salp15"/>
    <property type="match status" value="1"/>
</dbReference>
<evidence type="ECO:0000256" key="4">
    <source>
        <dbReference type="ARBA" id="ARBA00023180"/>
    </source>
</evidence>
<dbReference type="GO" id="GO:0005576">
    <property type="term" value="C:extracellular region"/>
    <property type="evidence" value="ECO:0007669"/>
    <property type="project" value="UniProtKB-SubCell"/>
</dbReference>
<evidence type="ECO:0000256" key="1">
    <source>
        <dbReference type="ARBA" id="ARBA00004613"/>
    </source>
</evidence>
<evidence type="ECO:0000256" key="2">
    <source>
        <dbReference type="ARBA" id="ARBA00022525"/>
    </source>
</evidence>
<evidence type="ECO:0000256" key="3">
    <source>
        <dbReference type="ARBA" id="ARBA00022729"/>
    </source>
</evidence>
<keyword evidence="3 6" id="KW-0732">Signal</keyword>
<dbReference type="AlphaFoldDB" id="V5GHV2"/>
<reference evidence="7" key="1">
    <citation type="journal article" date="2015" name="Sci. Rep.">
        <title>Tissue- and time-dependent transcription in Ixodes ricinus salivary glands and midguts when blood feeding on the vertebrate host.</title>
        <authorList>
            <person name="Kotsyfakis M."/>
            <person name="Schwarz A."/>
            <person name="Erhart J."/>
            <person name="Ribeiro J.M."/>
        </authorList>
    </citation>
    <scope>NUCLEOTIDE SEQUENCE</scope>
    <source>
        <tissue evidence="7">Salivary gland and midgut</tissue>
    </source>
</reference>
<keyword evidence="4" id="KW-0325">Glycoprotein</keyword>
<evidence type="ECO:0000313" key="7">
    <source>
        <dbReference type="EMBL" id="JAB69825.1"/>
    </source>
</evidence>
<dbReference type="InterPro" id="IPR021971">
    <property type="entry name" value="Salp15"/>
</dbReference>
<organism evidence="7">
    <name type="scientific">Ixodes ricinus</name>
    <name type="common">Common tick</name>
    <name type="synonym">Acarus ricinus</name>
    <dbReference type="NCBI Taxonomy" id="34613"/>
    <lineage>
        <taxon>Eukaryota</taxon>
        <taxon>Metazoa</taxon>
        <taxon>Ecdysozoa</taxon>
        <taxon>Arthropoda</taxon>
        <taxon>Chelicerata</taxon>
        <taxon>Arachnida</taxon>
        <taxon>Acari</taxon>
        <taxon>Parasitiformes</taxon>
        <taxon>Ixodida</taxon>
        <taxon>Ixodoidea</taxon>
        <taxon>Ixodidae</taxon>
        <taxon>Ixodinae</taxon>
        <taxon>Ixodes</taxon>
    </lineage>
</organism>
<evidence type="ECO:0000256" key="5">
    <source>
        <dbReference type="ARBA" id="ARBA00034321"/>
    </source>
</evidence>